<dbReference type="EMBL" id="MCOG01000077">
    <property type="protein sequence ID" value="ORY55606.1"/>
    <property type="molecule type" value="Genomic_DNA"/>
</dbReference>
<organism evidence="1 2">
    <name type="scientific">Neocallimastix californiae</name>
    <dbReference type="NCBI Taxonomy" id="1754190"/>
    <lineage>
        <taxon>Eukaryota</taxon>
        <taxon>Fungi</taxon>
        <taxon>Fungi incertae sedis</taxon>
        <taxon>Chytridiomycota</taxon>
        <taxon>Chytridiomycota incertae sedis</taxon>
        <taxon>Neocallimastigomycetes</taxon>
        <taxon>Neocallimastigales</taxon>
        <taxon>Neocallimastigaceae</taxon>
        <taxon>Neocallimastix</taxon>
    </lineage>
</organism>
<name>A0A1Y2D903_9FUNG</name>
<dbReference type="Proteomes" id="UP000193920">
    <property type="component" value="Unassembled WGS sequence"/>
</dbReference>
<reference evidence="1 2" key="1">
    <citation type="submission" date="2016-08" db="EMBL/GenBank/DDBJ databases">
        <title>A Parts List for Fungal Cellulosomes Revealed by Comparative Genomics.</title>
        <authorList>
            <consortium name="DOE Joint Genome Institute"/>
            <person name="Haitjema C.H."/>
            <person name="Gilmore S.P."/>
            <person name="Henske J.K."/>
            <person name="Solomon K.V."/>
            <person name="De Groot R."/>
            <person name="Kuo A."/>
            <person name="Mondo S.J."/>
            <person name="Salamov A.A."/>
            <person name="Labutti K."/>
            <person name="Zhao Z."/>
            <person name="Chiniquy J."/>
            <person name="Barry K."/>
            <person name="Brewer H.M."/>
            <person name="Purvine S.O."/>
            <person name="Wright A.T."/>
            <person name="Boxma B."/>
            <person name="Van Alen T."/>
            <person name="Hackstein J.H."/>
            <person name="Baker S.E."/>
            <person name="Grigoriev I.V."/>
            <person name="O'Malley M.A."/>
        </authorList>
    </citation>
    <scope>NUCLEOTIDE SEQUENCE [LARGE SCALE GENOMIC DNA]</scope>
    <source>
        <strain evidence="1 2">G1</strain>
    </source>
</reference>
<gene>
    <name evidence="1" type="ORF">LY90DRAFT_702003</name>
</gene>
<protein>
    <submittedName>
        <fullName evidence="1">Uncharacterized protein</fullName>
    </submittedName>
</protein>
<evidence type="ECO:0000313" key="1">
    <source>
        <dbReference type="EMBL" id="ORY55606.1"/>
    </source>
</evidence>
<keyword evidence="2" id="KW-1185">Reference proteome</keyword>
<feature type="non-terminal residue" evidence="1">
    <location>
        <position position="1"/>
    </location>
</feature>
<dbReference type="AlphaFoldDB" id="A0A1Y2D903"/>
<proteinExistence type="predicted"/>
<evidence type="ECO:0000313" key="2">
    <source>
        <dbReference type="Proteomes" id="UP000193920"/>
    </source>
</evidence>
<comment type="caution">
    <text evidence="1">The sequence shown here is derived from an EMBL/GenBank/DDBJ whole genome shotgun (WGS) entry which is preliminary data.</text>
</comment>
<sequence length="50" mass="5561">DDIENYPDQFVFQDGIIGEDPIALRIMVCGGGANNNSKLSVQFQLFNKDN</sequence>
<accession>A0A1Y2D903</accession>